<feature type="region of interest" description="Disordered" evidence="1">
    <location>
        <begin position="27"/>
        <end position="47"/>
    </location>
</feature>
<dbReference type="InterPro" id="IPR052766">
    <property type="entry name" value="S41A_metabolite_peptidase"/>
</dbReference>
<sequence>MVVISVKSLILSASLVSLAAVATTAQTTITPTPPHPSPTPTPPPSHDACGILGTTSALEITYEQISACYKSVPFNNQVAATTLESIITIFNDFYTFRDSALAPSIAKPFSAGPVDILKKLETIGRTRYTSDHQFHHDLSLAIVSLKDAHASYAAKCYNNYIFAQPFTLYAPAVNGKQVIQIYSDYNKRGYDGCTVQTIDGEDALTHINAWANVNMDFSKDAGVQLNQALASLKFDPTSSTFETLNGDFSLRSMLPEKAQIDYGLVCPNSTTVVPVRDAWSIFPATQIKFNSLQTFVQNVCKAPPTASTGPPQKRQLYQPEEHPLIPQVKKNPFKQANIILDDAASLTPPEPIKLTAIFGTPGQASVVYRLDQRPDVGVVHVWTHDMEDDAAELINLVNNLVALSQNGVRNIIIDFQGNFGGLVNFASTFVQLFFPNKGALDKTLPSNLRVTESIQQLSSALLNSSNGLYDATSFYDYADKHVYINNELFLNVTSSIRNGRSANYTETTTLEPSVLPVIEELTTLPWTNRAANIRLLTDGRCGSSCSMSTFFLTQFNKVISYAVGGRSGEPLSASSFPGGAVTSLNKVHDLYVAANIPSPFKPLPYNGDVRYTALEVFAPGSSIPLDYDTKYYASDYRIDYSPLNAKNREVMWEQVAASAWPL</sequence>
<protein>
    <recommendedName>
        <fullName evidence="3">CPAF-like PDZ domain-containing protein</fullName>
    </recommendedName>
</protein>
<organism evidence="4 5">
    <name type="scientific">Linnemannia schmuckeri</name>
    <dbReference type="NCBI Taxonomy" id="64567"/>
    <lineage>
        <taxon>Eukaryota</taxon>
        <taxon>Fungi</taxon>
        <taxon>Fungi incertae sedis</taxon>
        <taxon>Mucoromycota</taxon>
        <taxon>Mortierellomycotina</taxon>
        <taxon>Mortierellomycetes</taxon>
        <taxon>Mortierellales</taxon>
        <taxon>Mortierellaceae</taxon>
        <taxon>Linnemannia</taxon>
    </lineage>
</organism>
<evidence type="ECO:0000313" key="4">
    <source>
        <dbReference type="EMBL" id="KAF9152780.1"/>
    </source>
</evidence>
<accession>A0A9P5VCP2</accession>
<feature type="compositionally biased region" description="Pro residues" evidence="1">
    <location>
        <begin position="31"/>
        <end position="45"/>
    </location>
</feature>
<comment type="caution">
    <text evidence="4">The sequence shown here is derived from an EMBL/GenBank/DDBJ whole genome shotgun (WGS) entry which is preliminary data.</text>
</comment>
<dbReference type="Gene3D" id="3.90.226.10">
    <property type="entry name" value="2-enoyl-CoA Hydratase, Chain A, domain 1"/>
    <property type="match status" value="1"/>
</dbReference>
<feature type="chain" id="PRO_5040472379" description="CPAF-like PDZ domain-containing protein" evidence="2">
    <location>
        <begin position="26"/>
        <end position="662"/>
    </location>
</feature>
<dbReference type="Pfam" id="PF23658">
    <property type="entry name" value="PDZ_CPAF_rel"/>
    <property type="match status" value="1"/>
</dbReference>
<dbReference type="EMBL" id="JAAAUQ010000220">
    <property type="protein sequence ID" value="KAF9152780.1"/>
    <property type="molecule type" value="Genomic_DNA"/>
</dbReference>
<evidence type="ECO:0000256" key="2">
    <source>
        <dbReference type="SAM" id="SignalP"/>
    </source>
</evidence>
<dbReference type="PANTHER" id="PTHR37049">
    <property type="entry name" value="PEPTIDASE S41 FAMILY PROTEIN"/>
    <property type="match status" value="1"/>
</dbReference>
<dbReference type="AlphaFoldDB" id="A0A9P5VCP2"/>
<dbReference type="InterPro" id="IPR029045">
    <property type="entry name" value="ClpP/crotonase-like_dom_sf"/>
</dbReference>
<feature type="domain" description="CPAF-like PDZ" evidence="3">
    <location>
        <begin position="162"/>
        <end position="247"/>
    </location>
</feature>
<dbReference type="OrthoDB" id="27214at2759"/>
<gene>
    <name evidence="4" type="ORF">BG015_004735</name>
</gene>
<evidence type="ECO:0000256" key="1">
    <source>
        <dbReference type="SAM" id="MobiDB-lite"/>
    </source>
</evidence>
<name>A0A9P5VCP2_9FUNG</name>
<dbReference type="PANTHER" id="PTHR37049:SF4">
    <property type="entry name" value="RHODANESE DOMAIN-CONTAINING PROTEIN"/>
    <property type="match status" value="1"/>
</dbReference>
<evidence type="ECO:0000259" key="3">
    <source>
        <dbReference type="Pfam" id="PF23658"/>
    </source>
</evidence>
<keyword evidence="2" id="KW-0732">Signal</keyword>
<proteinExistence type="predicted"/>
<dbReference type="Proteomes" id="UP000748756">
    <property type="component" value="Unassembled WGS sequence"/>
</dbReference>
<dbReference type="InterPro" id="IPR056186">
    <property type="entry name" value="PDZ_CPAF-rel"/>
</dbReference>
<reference evidence="4" key="1">
    <citation type="journal article" date="2020" name="Fungal Divers.">
        <title>Resolving the Mortierellaceae phylogeny through synthesis of multi-gene phylogenetics and phylogenomics.</title>
        <authorList>
            <person name="Vandepol N."/>
            <person name="Liber J."/>
            <person name="Desiro A."/>
            <person name="Na H."/>
            <person name="Kennedy M."/>
            <person name="Barry K."/>
            <person name="Grigoriev I.V."/>
            <person name="Miller A.N."/>
            <person name="O'Donnell K."/>
            <person name="Stajich J.E."/>
            <person name="Bonito G."/>
        </authorList>
    </citation>
    <scope>NUCLEOTIDE SEQUENCE</scope>
    <source>
        <strain evidence="4">NRRL 6426</strain>
    </source>
</reference>
<evidence type="ECO:0000313" key="5">
    <source>
        <dbReference type="Proteomes" id="UP000748756"/>
    </source>
</evidence>
<keyword evidence="5" id="KW-1185">Reference proteome</keyword>
<feature type="signal peptide" evidence="2">
    <location>
        <begin position="1"/>
        <end position="25"/>
    </location>
</feature>
<dbReference type="SUPFAM" id="SSF52096">
    <property type="entry name" value="ClpP/crotonase"/>
    <property type="match status" value="1"/>
</dbReference>